<evidence type="ECO:0000259" key="5">
    <source>
        <dbReference type="PROSITE" id="PS50977"/>
    </source>
</evidence>
<dbReference type="SUPFAM" id="SSF48498">
    <property type="entry name" value="Tetracyclin repressor-like, C-terminal domain"/>
    <property type="match status" value="1"/>
</dbReference>
<dbReference type="PANTHER" id="PTHR30055">
    <property type="entry name" value="HTH-TYPE TRANSCRIPTIONAL REGULATOR RUTR"/>
    <property type="match status" value="1"/>
</dbReference>
<keyword evidence="2 4" id="KW-0238">DNA-binding</keyword>
<dbReference type="Gene3D" id="1.10.10.60">
    <property type="entry name" value="Homeodomain-like"/>
    <property type="match status" value="1"/>
</dbReference>
<dbReference type="Pfam" id="PF00440">
    <property type="entry name" value="TetR_N"/>
    <property type="match status" value="1"/>
</dbReference>
<accession>A0ABV5S859</accession>
<name>A0ABV5S859_9ACTN</name>
<sequence>MDQPSRSAGTVRPGGRTARVRAAVMEATQDELVEHGFHGLTMDQVAARAGVGKTTVYRRWGSRAGLVTDLMTELANQSTPHADTGDVEEDLRANALSVLGAITDGRLGATFQAVIAAATCDEQAAGALRVFYLRRIEEWAGVVDLAVKRGELPEGTDGGEVIRAISAPLYYRLVVTREPVTREDAERSVSRTLTAARAGAFVVRETAP</sequence>
<keyword evidence="1" id="KW-0805">Transcription regulation</keyword>
<dbReference type="PRINTS" id="PR00455">
    <property type="entry name" value="HTHTETR"/>
</dbReference>
<keyword evidence="7" id="KW-1185">Reference proteome</keyword>
<dbReference type="Pfam" id="PF16859">
    <property type="entry name" value="TetR_C_11"/>
    <property type="match status" value="1"/>
</dbReference>
<dbReference type="InterPro" id="IPR036271">
    <property type="entry name" value="Tet_transcr_reg_TetR-rel_C_sf"/>
</dbReference>
<feature type="DNA-binding region" description="H-T-H motif" evidence="4">
    <location>
        <begin position="41"/>
        <end position="60"/>
    </location>
</feature>
<proteinExistence type="predicted"/>
<dbReference type="Gene3D" id="1.10.357.10">
    <property type="entry name" value="Tetracycline Repressor, domain 2"/>
    <property type="match status" value="1"/>
</dbReference>
<evidence type="ECO:0000256" key="3">
    <source>
        <dbReference type="ARBA" id="ARBA00023163"/>
    </source>
</evidence>
<feature type="domain" description="HTH tetR-type" evidence="5">
    <location>
        <begin position="18"/>
        <end position="78"/>
    </location>
</feature>
<reference evidence="6 7" key="1">
    <citation type="submission" date="2024-09" db="EMBL/GenBank/DDBJ databases">
        <authorList>
            <person name="Sun Q."/>
            <person name="Mori K."/>
        </authorList>
    </citation>
    <scope>NUCLEOTIDE SEQUENCE [LARGE SCALE GENOMIC DNA]</scope>
    <source>
        <strain evidence="6 7">JCM 3143</strain>
    </source>
</reference>
<dbReference type="RefSeq" id="WP_344987048.1">
    <property type="nucleotide sequence ID" value="NZ_BAAAXV010000001.1"/>
</dbReference>
<gene>
    <name evidence="6" type="ORF">ACFFSA_32635</name>
</gene>
<protein>
    <submittedName>
        <fullName evidence="6">TetR/AcrR family transcriptional regulator</fullName>
    </submittedName>
</protein>
<dbReference type="InterPro" id="IPR009057">
    <property type="entry name" value="Homeodomain-like_sf"/>
</dbReference>
<dbReference type="InterPro" id="IPR011075">
    <property type="entry name" value="TetR_C"/>
</dbReference>
<organism evidence="6 7">
    <name type="scientific">Nonomuraea helvata</name>
    <dbReference type="NCBI Taxonomy" id="37484"/>
    <lineage>
        <taxon>Bacteria</taxon>
        <taxon>Bacillati</taxon>
        <taxon>Actinomycetota</taxon>
        <taxon>Actinomycetes</taxon>
        <taxon>Streptosporangiales</taxon>
        <taxon>Streptosporangiaceae</taxon>
        <taxon>Nonomuraea</taxon>
    </lineage>
</organism>
<dbReference type="InterPro" id="IPR001647">
    <property type="entry name" value="HTH_TetR"/>
</dbReference>
<dbReference type="PANTHER" id="PTHR30055:SF148">
    <property type="entry name" value="TETR-FAMILY TRANSCRIPTIONAL REGULATOR"/>
    <property type="match status" value="1"/>
</dbReference>
<keyword evidence="3" id="KW-0804">Transcription</keyword>
<comment type="caution">
    <text evidence="6">The sequence shown here is derived from an EMBL/GenBank/DDBJ whole genome shotgun (WGS) entry which is preliminary data.</text>
</comment>
<evidence type="ECO:0000256" key="2">
    <source>
        <dbReference type="ARBA" id="ARBA00023125"/>
    </source>
</evidence>
<evidence type="ECO:0000313" key="7">
    <source>
        <dbReference type="Proteomes" id="UP001589532"/>
    </source>
</evidence>
<dbReference type="PROSITE" id="PS50977">
    <property type="entry name" value="HTH_TETR_2"/>
    <property type="match status" value="1"/>
</dbReference>
<evidence type="ECO:0000256" key="1">
    <source>
        <dbReference type="ARBA" id="ARBA00023015"/>
    </source>
</evidence>
<dbReference type="SUPFAM" id="SSF46689">
    <property type="entry name" value="Homeodomain-like"/>
    <property type="match status" value="1"/>
</dbReference>
<dbReference type="InterPro" id="IPR050109">
    <property type="entry name" value="HTH-type_TetR-like_transc_reg"/>
</dbReference>
<evidence type="ECO:0000256" key="4">
    <source>
        <dbReference type="PROSITE-ProRule" id="PRU00335"/>
    </source>
</evidence>
<dbReference type="EMBL" id="JBHMBW010000037">
    <property type="protein sequence ID" value="MFB9627854.1"/>
    <property type="molecule type" value="Genomic_DNA"/>
</dbReference>
<dbReference type="Proteomes" id="UP001589532">
    <property type="component" value="Unassembled WGS sequence"/>
</dbReference>
<evidence type="ECO:0000313" key="6">
    <source>
        <dbReference type="EMBL" id="MFB9627854.1"/>
    </source>
</evidence>